<evidence type="ECO:0000313" key="2">
    <source>
        <dbReference type="Proteomes" id="UP001239111"/>
    </source>
</evidence>
<proteinExistence type="predicted"/>
<evidence type="ECO:0000313" key="1">
    <source>
        <dbReference type="EMBL" id="KAJ8684659.1"/>
    </source>
</evidence>
<keyword evidence="2" id="KW-1185">Reference proteome</keyword>
<name>A0ACC2PMY3_9HYME</name>
<comment type="caution">
    <text evidence="1">The sequence shown here is derived from an EMBL/GenBank/DDBJ whole genome shotgun (WGS) entry which is preliminary data.</text>
</comment>
<organism evidence="1 2">
    <name type="scientific">Eretmocerus hayati</name>
    <dbReference type="NCBI Taxonomy" id="131215"/>
    <lineage>
        <taxon>Eukaryota</taxon>
        <taxon>Metazoa</taxon>
        <taxon>Ecdysozoa</taxon>
        <taxon>Arthropoda</taxon>
        <taxon>Hexapoda</taxon>
        <taxon>Insecta</taxon>
        <taxon>Pterygota</taxon>
        <taxon>Neoptera</taxon>
        <taxon>Endopterygota</taxon>
        <taxon>Hymenoptera</taxon>
        <taxon>Apocrita</taxon>
        <taxon>Proctotrupomorpha</taxon>
        <taxon>Chalcidoidea</taxon>
        <taxon>Aphelinidae</taxon>
        <taxon>Aphelininae</taxon>
        <taxon>Eretmocerus</taxon>
    </lineage>
</organism>
<gene>
    <name evidence="1" type="ORF">QAD02_020452</name>
</gene>
<dbReference type="EMBL" id="CM056741">
    <property type="protein sequence ID" value="KAJ8684659.1"/>
    <property type="molecule type" value="Genomic_DNA"/>
</dbReference>
<dbReference type="Proteomes" id="UP001239111">
    <property type="component" value="Chromosome 1"/>
</dbReference>
<reference evidence="1" key="1">
    <citation type="submission" date="2023-04" db="EMBL/GenBank/DDBJ databases">
        <title>A chromosome-level genome assembly of the parasitoid wasp Eretmocerus hayati.</title>
        <authorList>
            <person name="Zhong Y."/>
            <person name="Liu S."/>
            <person name="Liu Y."/>
        </authorList>
    </citation>
    <scope>NUCLEOTIDE SEQUENCE</scope>
    <source>
        <strain evidence="1">ZJU_SS_LIU_2023</strain>
    </source>
</reference>
<protein>
    <submittedName>
        <fullName evidence="1">Uncharacterized protein</fullName>
    </submittedName>
</protein>
<accession>A0ACC2PMY3</accession>
<sequence>MEEQRDHSSSEHGNIEEDIVVDPDLALALFLAEAEGCCGQLPNPHDMDDSVLDEILSWVLRCEGEQPAGQKTETLVITVGEKKVGIQYAATLDEEDSEPDMSN</sequence>